<keyword evidence="13 17" id="KW-0472">Membrane</keyword>
<feature type="domain" description="Protein kinase" evidence="19">
    <location>
        <begin position="927"/>
        <end position="1186"/>
    </location>
</feature>
<feature type="binding site" evidence="15">
    <location>
        <position position="356"/>
    </location>
    <ligand>
        <name>ATP</name>
        <dbReference type="ChEBI" id="CHEBI:30616"/>
    </ligand>
</feature>
<evidence type="ECO:0000256" key="15">
    <source>
        <dbReference type="PROSITE-ProRule" id="PRU10141"/>
    </source>
</evidence>
<dbReference type="Gene3D" id="1.10.510.10">
    <property type="entry name" value="Transferase(Phosphotransferase) domain 1"/>
    <property type="match status" value="2"/>
</dbReference>
<evidence type="ECO:0000256" key="4">
    <source>
        <dbReference type="ARBA" id="ARBA00022527"/>
    </source>
</evidence>
<dbReference type="SUPFAM" id="SSF56112">
    <property type="entry name" value="Protein kinase-like (PK-like)"/>
    <property type="match status" value="2"/>
</dbReference>
<evidence type="ECO:0000256" key="14">
    <source>
        <dbReference type="ARBA" id="ARBA00023170"/>
    </source>
</evidence>
<proteinExistence type="inferred from homology"/>
<dbReference type="InterPro" id="IPR001245">
    <property type="entry name" value="Ser-Thr/Tyr_kinase_cat_dom"/>
</dbReference>
<evidence type="ECO:0000256" key="8">
    <source>
        <dbReference type="ARBA" id="ARBA00022734"/>
    </source>
</evidence>
<dbReference type="Pfam" id="PF00139">
    <property type="entry name" value="Lectin_legB"/>
    <property type="match status" value="2"/>
</dbReference>
<comment type="similarity">
    <text evidence="2">In the N-terminal section; belongs to the leguminous lectin family.</text>
</comment>
<evidence type="ECO:0000256" key="11">
    <source>
        <dbReference type="ARBA" id="ARBA00022840"/>
    </source>
</evidence>
<evidence type="ECO:0000256" key="7">
    <source>
        <dbReference type="ARBA" id="ARBA00022729"/>
    </source>
</evidence>
<dbReference type="InterPro" id="IPR011009">
    <property type="entry name" value="Kinase-like_dom_sf"/>
</dbReference>
<feature type="transmembrane region" description="Helical" evidence="17">
    <location>
        <begin position="585"/>
        <end position="606"/>
    </location>
</feature>
<dbReference type="PANTHER" id="PTHR27007">
    <property type="match status" value="1"/>
</dbReference>
<evidence type="ECO:0000256" key="18">
    <source>
        <dbReference type="SAM" id="SignalP"/>
    </source>
</evidence>
<dbReference type="SMART" id="SM00220">
    <property type="entry name" value="S_TKc"/>
    <property type="match status" value="2"/>
</dbReference>
<comment type="caution">
    <text evidence="20">The sequence shown here is derived from an EMBL/GenBank/DDBJ whole genome shotgun (WGS) entry which is preliminary data.</text>
</comment>
<dbReference type="Pfam" id="PF07714">
    <property type="entry name" value="PK_Tyr_Ser-Thr"/>
    <property type="match status" value="2"/>
</dbReference>
<keyword evidence="6 17" id="KW-0812">Transmembrane</keyword>
<feature type="signal peptide" evidence="18">
    <location>
        <begin position="1"/>
        <end position="23"/>
    </location>
</feature>
<evidence type="ECO:0000256" key="1">
    <source>
        <dbReference type="ARBA" id="ARBA00004479"/>
    </source>
</evidence>
<dbReference type="InterPro" id="IPR013320">
    <property type="entry name" value="ConA-like_dom_sf"/>
</dbReference>
<dbReference type="Gene3D" id="2.60.120.200">
    <property type="match status" value="2"/>
</dbReference>
<dbReference type="PROSITE" id="PS00108">
    <property type="entry name" value="PROTEIN_KINASE_ST"/>
    <property type="match status" value="1"/>
</dbReference>
<dbReference type="InterPro" id="IPR050528">
    <property type="entry name" value="L-type_Lectin-RKs"/>
</dbReference>
<dbReference type="Proteomes" id="UP000824890">
    <property type="component" value="Unassembled WGS sequence"/>
</dbReference>
<dbReference type="InterPro" id="IPR017441">
    <property type="entry name" value="Protein_kinase_ATP_BS"/>
</dbReference>
<keyword evidence="12 17" id="KW-1133">Transmembrane helix</keyword>
<evidence type="ECO:0000259" key="19">
    <source>
        <dbReference type="PROSITE" id="PS50011"/>
    </source>
</evidence>
<gene>
    <name evidence="20" type="ORF">HID58_050021</name>
</gene>
<keyword evidence="4" id="KW-0723">Serine/threonine-protein kinase</keyword>
<evidence type="ECO:0000256" key="13">
    <source>
        <dbReference type="ARBA" id="ARBA00023136"/>
    </source>
</evidence>
<evidence type="ECO:0000313" key="20">
    <source>
        <dbReference type="EMBL" id="KAH0887592.1"/>
    </source>
</evidence>
<keyword evidence="11 15" id="KW-0067">ATP-binding</keyword>
<feature type="region of interest" description="Disordered" evidence="16">
    <location>
        <begin position="1208"/>
        <end position="1237"/>
    </location>
</feature>
<comment type="subcellular location">
    <subcellularLocation>
        <location evidence="1">Membrane</location>
        <topology evidence="1">Single-pass type I membrane protein</topology>
    </subcellularLocation>
</comment>
<keyword evidence="10" id="KW-0418">Kinase</keyword>
<evidence type="ECO:0000256" key="3">
    <source>
        <dbReference type="ARBA" id="ARBA00010217"/>
    </source>
</evidence>
<evidence type="ECO:0000256" key="16">
    <source>
        <dbReference type="SAM" id="MobiDB-lite"/>
    </source>
</evidence>
<name>A0ABQ8A4Z7_BRANA</name>
<evidence type="ECO:0000256" key="6">
    <source>
        <dbReference type="ARBA" id="ARBA00022692"/>
    </source>
</evidence>
<reference evidence="20 21" key="1">
    <citation type="submission" date="2021-05" db="EMBL/GenBank/DDBJ databases">
        <title>Genome Assembly of Synthetic Allotetraploid Brassica napus Reveals Homoeologous Exchanges between Subgenomes.</title>
        <authorList>
            <person name="Davis J.T."/>
        </authorList>
    </citation>
    <scope>NUCLEOTIDE SEQUENCE [LARGE SCALE GENOMIC DNA]</scope>
    <source>
        <strain evidence="21">cv. Da-Ae</strain>
        <tissue evidence="20">Seedling</tissue>
    </source>
</reference>
<evidence type="ECO:0000256" key="17">
    <source>
        <dbReference type="SAM" id="Phobius"/>
    </source>
</evidence>
<dbReference type="Pfam" id="PF00069">
    <property type="entry name" value="Pkinase"/>
    <property type="match status" value="1"/>
</dbReference>
<keyword evidence="21" id="KW-1185">Reference proteome</keyword>
<dbReference type="Gene3D" id="3.30.200.20">
    <property type="entry name" value="Phosphorylase Kinase, domain 1"/>
    <property type="match status" value="2"/>
</dbReference>
<dbReference type="PROSITE" id="PS50011">
    <property type="entry name" value="PROTEIN_KINASE_DOM"/>
    <property type="match status" value="2"/>
</dbReference>
<evidence type="ECO:0000313" key="21">
    <source>
        <dbReference type="Proteomes" id="UP000824890"/>
    </source>
</evidence>
<feature type="compositionally biased region" description="Low complexity" evidence="16">
    <location>
        <begin position="1211"/>
        <end position="1237"/>
    </location>
</feature>
<feature type="domain" description="Protein kinase" evidence="19">
    <location>
        <begin position="321"/>
        <end position="788"/>
    </location>
</feature>
<comment type="similarity">
    <text evidence="3">In the C-terminal section; belongs to the protein kinase superfamily. Ser/Thr protein kinase family.</text>
</comment>
<feature type="chain" id="PRO_5046183107" description="Protein kinase domain-containing protein" evidence="18">
    <location>
        <begin position="24"/>
        <end position="1237"/>
    </location>
</feature>
<organism evidence="20 21">
    <name type="scientific">Brassica napus</name>
    <name type="common">Rape</name>
    <dbReference type="NCBI Taxonomy" id="3708"/>
    <lineage>
        <taxon>Eukaryota</taxon>
        <taxon>Viridiplantae</taxon>
        <taxon>Streptophyta</taxon>
        <taxon>Embryophyta</taxon>
        <taxon>Tracheophyta</taxon>
        <taxon>Spermatophyta</taxon>
        <taxon>Magnoliopsida</taxon>
        <taxon>eudicotyledons</taxon>
        <taxon>Gunneridae</taxon>
        <taxon>Pentapetalae</taxon>
        <taxon>rosids</taxon>
        <taxon>malvids</taxon>
        <taxon>Brassicales</taxon>
        <taxon>Brassicaceae</taxon>
        <taxon>Brassiceae</taxon>
        <taxon>Brassica</taxon>
    </lineage>
</organism>
<accession>A0ABQ8A4Z7</accession>
<keyword evidence="7 18" id="KW-0732">Signal</keyword>
<dbReference type="InterPro" id="IPR008271">
    <property type="entry name" value="Ser/Thr_kinase_AS"/>
</dbReference>
<dbReference type="PROSITE" id="PS00107">
    <property type="entry name" value="PROTEIN_KINASE_ATP"/>
    <property type="match status" value="1"/>
</dbReference>
<evidence type="ECO:0000256" key="5">
    <source>
        <dbReference type="ARBA" id="ARBA00022679"/>
    </source>
</evidence>
<dbReference type="InterPro" id="IPR001220">
    <property type="entry name" value="Legume_lectin_dom"/>
</dbReference>
<keyword evidence="5" id="KW-0808">Transferase</keyword>
<sequence>MSKSMVSLFFLVIFLVRAQRSTAESTTEFIFQGFKGNQSDIQLQGDSTITPNGLLRLTDRNSNLAGTAFYHKPVRLVDSNSSVRSFSTSFVFVIIPSSSDNGGFGFTFTLSPTPNRTDAESAQYLGLLNERNDGDPSNHVFAVEFDTVQGFKDDTNRIGNHIGLNFNSLSSEVQEPVAYFNKDGKKEDFQLASGEPIQVFLDYDGPTKTLNLTVYPTRLGAKPRTPMISQHVPKLLQVVQEEMFVGFTAATGRDQSSAHYVMGWSFSSGGDRPVAATLNPSELPPSPPNRAKKREEILEDWEVDHPHRFRYKDLYAATDGFKENRIVGSGGFGTVYRGSSIKIKSSSSSDQIAVKKITPNSMQGVREFVAEIESLGRLRHKNLVNLQGWCKHGNDLLLVYDYIPNGCLDSLLYSKPRRSGAVLSWNALVGTIGYMAPELTRNGNSSSASDVFAFGVLLLEIVSGRKPTDSGGFFLGDWVMELQVSGEILGAVDPRLGSGFDEEEARLALAVGLLCCHPKMGYRPTMGMVHKYLNRDEDVPEVEDSSRRSVLRSKYGGGGDVSSFDRHFFLSHSLTRSRMDTARKLTVLLVSLLFGLFLVPSVPVRATTEFTFRGFKGNESAIRIAGEAAVIKPDGLLRLTNRASNVTGTAFYHKPVRLLETNRNATRVGSFSTRFVFVIIPSSSSSGGFGFTFTLSPTPNRPNAGSAQYLGVLNKENNGDPRNHVFAVEFDTVQGSGDDTDKIGNDIGLNFNNRTSDFQEPVVYYQNDDPNKREDFELESGNPIQALLSYDGATQTLNVTIPKLLDVVQEEMYVGFTAATGKGDQSSDHYLMGWSFSSVGENTIAATLDLSELPPPPRNTTAKRGFNSQAIVLIVALSAVMVIMLVLLFFFVMYKKRLRQEETLEDWEIDHPRRFRYRDLYVATDGFKEAGIIGTGGFGTKIIPNSRQGVREFMAEIESLGRVRHRNLVNLQGWCKHRTDLLLIYDYIPNGSLDSLLYSVPRRSGAVLPWNARLEIAKGIASGLLYLHEEWEQIVVHRDVKPSNVLIESNMNPRLGDFGLARLYERGSLTETTGLVGTIGYVAPELARNGKPSSASDAFAFGVLLLEIVCGRKPTDSGTFFLVDWVMGMHARGEILSAIDPRLGSDYDGGEARVALAVGLLCCHQNPASRPSMRGVLRFLNGEEEVAEIDGDWGYSKSSRSDFGSKFVPWSSSKASSSSSSSFVTRITSTSRVTSGG</sequence>
<keyword evidence="14" id="KW-0675">Receptor</keyword>
<evidence type="ECO:0000256" key="2">
    <source>
        <dbReference type="ARBA" id="ARBA00008536"/>
    </source>
</evidence>
<dbReference type="CDD" id="cd06899">
    <property type="entry name" value="lectin_legume_LecRK_Arcelin_ConA"/>
    <property type="match status" value="2"/>
</dbReference>
<feature type="transmembrane region" description="Helical" evidence="17">
    <location>
        <begin position="870"/>
        <end position="894"/>
    </location>
</feature>
<evidence type="ECO:0000256" key="9">
    <source>
        <dbReference type="ARBA" id="ARBA00022741"/>
    </source>
</evidence>
<keyword evidence="8" id="KW-0430">Lectin</keyword>
<dbReference type="InterPro" id="IPR000719">
    <property type="entry name" value="Prot_kinase_dom"/>
</dbReference>
<protein>
    <recommendedName>
        <fullName evidence="19">Protein kinase domain-containing protein</fullName>
    </recommendedName>
</protein>
<evidence type="ECO:0000256" key="10">
    <source>
        <dbReference type="ARBA" id="ARBA00022777"/>
    </source>
</evidence>
<evidence type="ECO:0000256" key="12">
    <source>
        <dbReference type="ARBA" id="ARBA00022989"/>
    </source>
</evidence>
<keyword evidence="9 15" id="KW-0547">Nucleotide-binding</keyword>
<dbReference type="SUPFAM" id="SSF49899">
    <property type="entry name" value="Concanavalin A-like lectins/glucanases"/>
    <property type="match status" value="2"/>
</dbReference>
<dbReference type="EMBL" id="JAGKQM010000013">
    <property type="protein sequence ID" value="KAH0887592.1"/>
    <property type="molecule type" value="Genomic_DNA"/>
</dbReference>